<evidence type="ECO:0000313" key="1">
    <source>
        <dbReference type="EMBL" id="ADQ20053.1"/>
    </source>
</evidence>
<gene>
    <name evidence="1" type="primary">etrH</name>
    <name evidence="1" type="ORF">ETU_000035</name>
</gene>
<name>G8D473_9GAMM</name>
<organism evidence="1">
    <name type="scientific">Candidatus Endecteinascidia fromenterensis</name>
    <dbReference type="NCBI Taxonomy" id="266021"/>
    <lineage>
        <taxon>Bacteria</taxon>
        <taxon>Pseudomonadati</taxon>
        <taxon>Pseudomonadota</taxon>
        <taxon>Gammaproteobacteria</taxon>
        <taxon>Thiotrichales</taxon>
        <taxon>Candidatus Endecteinascidia</taxon>
    </lineage>
</organism>
<accession>G8D473</accession>
<reference evidence="1" key="1">
    <citation type="journal article" date="2011" name="ACS Chem. Biol.">
        <title>Meta-omic Characterization of the Marine Invertebrate Microbial Consortium That Produces the Chemotherapeutic Natural Product ET-743.</title>
        <authorList>
            <person name="Rath C.M."/>
            <person name="Janto B."/>
            <person name="Earl J."/>
            <person name="Ahmed A."/>
            <person name="Hu F.Z."/>
            <person name="Hiller L."/>
            <person name="Dahlgren M."/>
            <person name="Kreft R."/>
            <person name="Yu F."/>
            <person name="Wolff J.J."/>
            <person name="Kweon H.K."/>
            <person name="Christiansen M.A."/>
            <person name="Hakansson K."/>
            <person name="Williams R.M."/>
            <person name="Ehrlich G.D."/>
            <person name="Sherman D.H."/>
        </authorList>
    </citation>
    <scope>NUCLEOTIDE SEQUENCE</scope>
</reference>
<dbReference type="EMBL" id="HQ542106">
    <property type="protein sequence ID" value="ADQ20053.1"/>
    <property type="molecule type" value="Genomic_DNA"/>
</dbReference>
<proteinExistence type="predicted"/>
<protein>
    <submittedName>
        <fullName evidence="1">Uncharacterized protein</fullName>
    </submittedName>
</protein>
<dbReference type="AlphaFoldDB" id="G8D473"/>
<sequence length="94" mass="10859">MVPSTVEERIINQFNTSVKKILQSFSNQGMSSKEVAKKLRCGVSNIRRIAKKYGICFDKKSYTENFINSTKFLDNAINTSNFLSRSWKQENKDK</sequence>